<dbReference type="NCBIfam" id="TIGR00075">
    <property type="entry name" value="hypD"/>
    <property type="match status" value="1"/>
</dbReference>
<proteinExistence type="inferred from homology"/>
<dbReference type="GO" id="GO:0051604">
    <property type="term" value="P:protein maturation"/>
    <property type="evidence" value="ECO:0007669"/>
    <property type="project" value="TreeGrafter"/>
</dbReference>
<evidence type="ECO:0000313" key="4">
    <source>
        <dbReference type="EMBL" id="TXE86409.1"/>
    </source>
</evidence>
<dbReference type="Gene3D" id="6.10.20.100">
    <property type="match status" value="1"/>
</dbReference>
<keyword evidence="3" id="KW-0408">Iron</keyword>
<dbReference type="EMBL" id="VOWJ01000031">
    <property type="protein sequence ID" value="TXE86409.1"/>
    <property type="molecule type" value="Genomic_DNA"/>
</dbReference>
<evidence type="ECO:0000256" key="3">
    <source>
        <dbReference type="ARBA" id="ARBA00023004"/>
    </source>
</evidence>
<dbReference type="GO" id="GO:0070025">
    <property type="term" value="F:carbon monoxide binding"/>
    <property type="evidence" value="ECO:0007669"/>
    <property type="project" value="TreeGrafter"/>
</dbReference>
<comment type="similarity">
    <text evidence="1">Belongs to the HypD family.</text>
</comment>
<dbReference type="InterPro" id="IPR002780">
    <property type="entry name" value="Hyd_form_HypD"/>
</dbReference>
<dbReference type="RefSeq" id="WP_147556027.1">
    <property type="nucleotide sequence ID" value="NZ_VOWJ01000031.1"/>
</dbReference>
<dbReference type="Gene3D" id="3.40.50.11750">
    <property type="entry name" value="HypD, alpha/beta domain 1"/>
    <property type="match status" value="2"/>
</dbReference>
<accession>A0A5C7E434</accession>
<dbReference type="GO" id="GO:0051539">
    <property type="term" value="F:4 iron, 4 sulfur cluster binding"/>
    <property type="evidence" value="ECO:0007669"/>
    <property type="project" value="TreeGrafter"/>
</dbReference>
<reference evidence="4 5" key="1">
    <citation type="submission" date="2019-07" db="EMBL/GenBank/DDBJ databases">
        <title>Rapid identification of Enteric Bacteria from Whole Genome Sequences (WGS) using Average Nucleotide Identity (ANI).</title>
        <authorList>
            <person name="Lane C."/>
        </authorList>
    </citation>
    <scope>NUCLEOTIDE SEQUENCE [LARGE SCALE GENOMIC DNA]</scope>
    <source>
        <strain evidence="4 5">2016D-0084</strain>
    </source>
</reference>
<dbReference type="InterPro" id="IPR042243">
    <property type="entry name" value="HypD_1"/>
</dbReference>
<dbReference type="PANTHER" id="PTHR30149:SF0">
    <property type="entry name" value="HYDROGENASE MATURATION FACTOR HYPD"/>
    <property type="match status" value="1"/>
</dbReference>
<sequence>MDLINDFRDKDRILAIQKIIQSKISKPINIMEICGGHTHSIMKFGLPSLLPKEINFIHGPGCPVCVMSRERIDTALKLASMPNTIFCVLGDMLRVPGSYKSLIDLRAKGADVRALYTPLEVIDIALENKDKTIIFFAIGFETTTPMSAVIIQKRIELQLENLFFHINHVLVPPAVEAIMQDEKVKIDAFLGPSHVSVITGSNIYKPIAKKYKTPIAVSGFEPVDIMLSVLNIVEQMNANTYEVYNEYHRVVSKEGNLKAKSLMQTYFQPCDFEFRGLGMIKDGGLCLKDEFSNLDASKVFDCKVQSKNESKACICGQILRGLAKPYDCKVFAKACTPKNPIGSCMVSSEGACAAYYKYHQN</sequence>
<dbReference type="Proteomes" id="UP000321629">
    <property type="component" value="Unassembled WGS sequence"/>
</dbReference>
<name>A0A5C7E434_9BACT</name>
<evidence type="ECO:0000256" key="1">
    <source>
        <dbReference type="ARBA" id="ARBA00007888"/>
    </source>
</evidence>
<dbReference type="Pfam" id="PF01924">
    <property type="entry name" value="HypD"/>
    <property type="match status" value="1"/>
</dbReference>
<comment type="caution">
    <text evidence="4">The sequence shown here is derived from an EMBL/GenBank/DDBJ whole genome shotgun (WGS) entry which is preliminary data.</text>
</comment>
<keyword evidence="2" id="KW-0479">Metal-binding</keyword>
<dbReference type="PIRSF" id="PIRSF005622">
    <property type="entry name" value="Hydrgn_mat_hypD"/>
    <property type="match status" value="1"/>
</dbReference>
<dbReference type="PANTHER" id="PTHR30149">
    <property type="entry name" value="HYDROGENASE PROTEIN ASSEMBLY PROTEIN HYPD"/>
    <property type="match status" value="1"/>
</dbReference>
<dbReference type="AlphaFoldDB" id="A0A5C7E434"/>
<gene>
    <name evidence="4" type="primary">hypD</name>
    <name evidence="4" type="ORF">FPD38_07115</name>
</gene>
<protein>
    <submittedName>
        <fullName evidence="4">Hydrogenase formation protein HypD</fullName>
    </submittedName>
</protein>
<dbReference type="GO" id="GO:0005506">
    <property type="term" value="F:iron ion binding"/>
    <property type="evidence" value="ECO:0007669"/>
    <property type="project" value="TreeGrafter"/>
</dbReference>
<evidence type="ECO:0000313" key="5">
    <source>
        <dbReference type="Proteomes" id="UP000321629"/>
    </source>
</evidence>
<evidence type="ECO:0000256" key="2">
    <source>
        <dbReference type="ARBA" id="ARBA00022723"/>
    </source>
</evidence>
<dbReference type="InterPro" id="IPR042244">
    <property type="entry name" value="HypD_2_sf"/>
</dbReference>
<organism evidence="4 5">
    <name type="scientific">Campylobacter volucris</name>
    <dbReference type="NCBI Taxonomy" id="1031542"/>
    <lineage>
        <taxon>Bacteria</taxon>
        <taxon>Pseudomonadati</taxon>
        <taxon>Campylobacterota</taxon>
        <taxon>Epsilonproteobacteria</taxon>
        <taxon>Campylobacterales</taxon>
        <taxon>Campylobacteraceae</taxon>
        <taxon>Campylobacter</taxon>
    </lineage>
</organism>